<dbReference type="InterPro" id="IPR050330">
    <property type="entry name" value="Bact_OuterMem_StrucFunc"/>
</dbReference>
<dbReference type="PANTHER" id="PTHR30329:SF21">
    <property type="entry name" value="LIPOPROTEIN YIAD-RELATED"/>
    <property type="match status" value="1"/>
</dbReference>
<feature type="domain" description="OmpA-like" evidence="6">
    <location>
        <begin position="528"/>
        <end position="650"/>
    </location>
</feature>
<feature type="signal peptide" evidence="5">
    <location>
        <begin position="1"/>
        <end position="20"/>
    </location>
</feature>
<dbReference type="RefSeq" id="WP_013765156.1">
    <property type="nucleotide sequence ID" value="NC_015510.1"/>
</dbReference>
<dbReference type="Proteomes" id="UP000008461">
    <property type="component" value="Chromosome"/>
</dbReference>
<keyword evidence="2 4" id="KW-0472">Membrane</keyword>
<evidence type="ECO:0000256" key="1">
    <source>
        <dbReference type="ARBA" id="ARBA00004442"/>
    </source>
</evidence>
<dbReference type="InterPro" id="IPR006665">
    <property type="entry name" value="OmpA-like"/>
</dbReference>
<dbReference type="eggNOG" id="COG2885">
    <property type="taxonomic scope" value="Bacteria"/>
</dbReference>
<sequence length="662" mass="73957">MYRFYILFPLLCIGFANLRAQSTVSIRNCTRINSSALEFSPSFYGNGMVFVSSRKRSGEVDKITGETYFELFYADFDEDGMPIHPAPFSAEINSDRHEGQVSFTKSSDKMYFSRNSISKGVPQAGKDDTVRMRVYEAFKGSYDWERVRPLPFNNLNYSCMHPSLNYDGSRLFFASNMPGGYGKMDIYFVDWDGTKWTDPINLGPEVNTSGNEVFPYAHDNGALFFASTGHRGLGGLDIYMIDLSGDEWGKVINLGQPYNTKADDFGLILDKESTRGFFSSNRSGGLGKDDIYAFDAPAGLQGLKPVVQVSLRITAIDEENNASEPNVNVRVFERANDGLIKDGNTYAATLVPATDQSQDLIMRLNRKNDDELGSPTGVTGRDGSVTLNLAANREYVLLISKTGFKTQELPFIPKAQTLKNSMEVRMAHINCIPLRGIALTDKYEKPIPNTKVRVISSCNGQEVLLTSNLDGSFDHCLDLGCTYTILAEKYGFKPSQTQLSTENVRGSRSFSISMRLAPINEEVMRKPLAEGTVIVMENIYYDFNKAAIRTTDARDLEALTRLMLKYPTMEVELGAHTDSRGTTEYNQQLSVRRAEAAKEFLVRKGVAANRIRTTGFGETQIRNHCKEGIECAEKEHQFNRRTEVKVLKINEAAQYEVKPGGN</sequence>
<keyword evidence="5" id="KW-0732">Signal</keyword>
<evidence type="ECO:0000256" key="5">
    <source>
        <dbReference type="SAM" id="SignalP"/>
    </source>
</evidence>
<dbReference type="Pfam" id="PF00691">
    <property type="entry name" value="OmpA"/>
    <property type="match status" value="1"/>
</dbReference>
<dbReference type="KEGG" id="hhy:Halhy_2740"/>
<dbReference type="PANTHER" id="PTHR30329">
    <property type="entry name" value="STATOR ELEMENT OF FLAGELLAR MOTOR COMPLEX"/>
    <property type="match status" value="1"/>
</dbReference>
<comment type="subcellular location">
    <subcellularLocation>
        <location evidence="1">Cell outer membrane</location>
    </subcellularLocation>
</comment>
<dbReference type="CDD" id="cd07185">
    <property type="entry name" value="OmpA_C-like"/>
    <property type="match status" value="1"/>
</dbReference>
<keyword evidence="8" id="KW-1185">Reference proteome</keyword>
<dbReference type="AlphaFoldDB" id="F4L1X5"/>
<evidence type="ECO:0000256" key="2">
    <source>
        <dbReference type="ARBA" id="ARBA00023136"/>
    </source>
</evidence>
<dbReference type="SUPFAM" id="SSF82171">
    <property type="entry name" value="DPP6 N-terminal domain-like"/>
    <property type="match status" value="1"/>
</dbReference>
<proteinExistence type="predicted"/>
<dbReference type="InterPro" id="IPR006664">
    <property type="entry name" value="OMP_bac"/>
</dbReference>
<evidence type="ECO:0000313" key="7">
    <source>
        <dbReference type="EMBL" id="AEE50608.1"/>
    </source>
</evidence>
<gene>
    <name evidence="7" type="ordered locus">Halhy_2740</name>
</gene>
<dbReference type="SUPFAM" id="SSF49464">
    <property type="entry name" value="Carboxypeptidase regulatory domain-like"/>
    <property type="match status" value="1"/>
</dbReference>
<dbReference type="InterPro" id="IPR036737">
    <property type="entry name" value="OmpA-like_sf"/>
</dbReference>
<dbReference type="InterPro" id="IPR011042">
    <property type="entry name" value="6-blade_b-propeller_TolB-like"/>
</dbReference>
<dbReference type="GO" id="GO:0009279">
    <property type="term" value="C:cell outer membrane"/>
    <property type="evidence" value="ECO:0007669"/>
    <property type="project" value="UniProtKB-SubCell"/>
</dbReference>
<dbReference type="STRING" id="760192.Halhy_2740"/>
<dbReference type="Pfam" id="PF07676">
    <property type="entry name" value="PD40"/>
    <property type="match status" value="1"/>
</dbReference>
<dbReference type="Gene3D" id="2.120.10.30">
    <property type="entry name" value="TolB, C-terminal domain"/>
    <property type="match status" value="1"/>
</dbReference>
<dbReference type="HOGENOM" id="CLU_014978_0_0_10"/>
<keyword evidence="3" id="KW-0998">Cell outer membrane</keyword>
<dbReference type="InterPro" id="IPR011659">
    <property type="entry name" value="WD40"/>
</dbReference>
<evidence type="ECO:0000256" key="3">
    <source>
        <dbReference type="ARBA" id="ARBA00023237"/>
    </source>
</evidence>
<evidence type="ECO:0000259" key="6">
    <source>
        <dbReference type="PROSITE" id="PS51123"/>
    </source>
</evidence>
<evidence type="ECO:0000256" key="4">
    <source>
        <dbReference type="PROSITE-ProRule" id="PRU00473"/>
    </source>
</evidence>
<dbReference type="SUPFAM" id="SSF103088">
    <property type="entry name" value="OmpA-like"/>
    <property type="match status" value="1"/>
</dbReference>
<dbReference type="PROSITE" id="PS51123">
    <property type="entry name" value="OMPA_2"/>
    <property type="match status" value="1"/>
</dbReference>
<feature type="chain" id="PRO_5003316351" evidence="5">
    <location>
        <begin position="21"/>
        <end position="662"/>
    </location>
</feature>
<organism evidence="7 8">
    <name type="scientific">Haliscomenobacter hydrossis (strain ATCC 27775 / DSM 1100 / LMG 10767 / O)</name>
    <dbReference type="NCBI Taxonomy" id="760192"/>
    <lineage>
        <taxon>Bacteria</taxon>
        <taxon>Pseudomonadati</taxon>
        <taxon>Bacteroidota</taxon>
        <taxon>Saprospiria</taxon>
        <taxon>Saprospirales</taxon>
        <taxon>Haliscomenobacteraceae</taxon>
        <taxon>Haliscomenobacter</taxon>
    </lineage>
</organism>
<accession>F4L1X5</accession>
<protein>
    <submittedName>
        <fullName evidence="7">OmpA/MotB domain protein</fullName>
    </submittedName>
</protein>
<evidence type="ECO:0000313" key="8">
    <source>
        <dbReference type="Proteomes" id="UP000008461"/>
    </source>
</evidence>
<name>F4L1X5_HALH1</name>
<dbReference type="PRINTS" id="PR01021">
    <property type="entry name" value="OMPADOMAIN"/>
</dbReference>
<reference key="2">
    <citation type="submission" date="2011-04" db="EMBL/GenBank/DDBJ databases">
        <title>Complete sequence of chromosome of Haliscomenobacter hydrossis DSM 1100.</title>
        <authorList>
            <consortium name="US DOE Joint Genome Institute (JGI-PGF)"/>
            <person name="Lucas S."/>
            <person name="Han J."/>
            <person name="Lapidus A."/>
            <person name="Bruce D."/>
            <person name="Goodwin L."/>
            <person name="Pitluck S."/>
            <person name="Peters L."/>
            <person name="Kyrpides N."/>
            <person name="Mavromatis K."/>
            <person name="Ivanova N."/>
            <person name="Ovchinnikova G."/>
            <person name="Pagani I."/>
            <person name="Daligault H."/>
            <person name="Detter J.C."/>
            <person name="Han C."/>
            <person name="Land M."/>
            <person name="Hauser L."/>
            <person name="Markowitz V."/>
            <person name="Cheng J.-F."/>
            <person name="Hugenholtz P."/>
            <person name="Woyke T."/>
            <person name="Wu D."/>
            <person name="Verbarg S."/>
            <person name="Frueling A."/>
            <person name="Brambilla E."/>
            <person name="Klenk H.-P."/>
            <person name="Eisen J.A."/>
        </authorList>
    </citation>
    <scope>NUCLEOTIDE SEQUENCE</scope>
    <source>
        <strain>DSM 1100</strain>
    </source>
</reference>
<dbReference type="InterPro" id="IPR008969">
    <property type="entry name" value="CarboxyPept-like_regulatory"/>
</dbReference>
<reference evidence="7 8" key="1">
    <citation type="journal article" date="2011" name="Stand. Genomic Sci.">
        <title>Complete genome sequence of Haliscomenobacter hydrossis type strain (O).</title>
        <authorList>
            <consortium name="US DOE Joint Genome Institute (JGI-PGF)"/>
            <person name="Daligault H."/>
            <person name="Lapidus A."/>
            <person name="Zeytun A."/>
            <person name="Nolan M."/>
            <person name="Lucas S."/>
            <person name="Del Rio T.G."/>
            <person name="Tice H."/>
            <person name="Cheng J.F."/>
            <person name="Tapia R."/>
            <person name="Han C."/>
            <person name="Goodwin L."/>
            <person name="Pitluck S."/>
            <person name="Liolios K."/>
            <person name="Pagani I."/>
            <person name="Ivanova N."/>
            <person name="Huntemann M."/>
            <person name="Mavromatis K."/>
            <person name="Mikhailova N."/>
            <person name="Pati A."/>
            <person name="Chen A."/>
            <person name="Palaniappan K."/>
            <person name="Land M."/>
            <person name="Hauser L."/>
            <person name="Brambilla E.M."/>
            <person name="Rohde M."/>
            <person name="Verbarg S."/>
            <person name="Goker M."/>
            <person name="Bristow J."/>
            <person name="Eisen J.A."/>
            <person name="Markowitz V."/>
            <person name="Hugenholtz P."/>
            <person name="Kyrpides N.C."/>
            <person name="Klenk H.P."/>
            <person name="Woyke T."/>
        </authorList>
    </citation>
    <scope>NUCLEOTIDE SEQUENCE [LARGE SCALE GENOMIC DNA]</scope>
    <source>
        <strain evidence="8">ATCC 27775 / DSM 1100 / LMG 10767 / O</strain>
    </source>
</reference>
<dbReference type="Gene3D" id="3.30.1330.60">
    <property type="entry name" value="OmpA-like domain"/>
    <property type="match status" value="1"/>
</dbReference>
<dbReference type="EMBL" id="CP002691">
    <property type="protein sequence ID" value="AEE50608.1"/>
    <property type="molecule type" value="Genomic_DNA"/>
</dbReference>